<dbReference type="InterPro" id="IPR045180">
    <property type="entry name" value="La_dom_prot"/>
</dbReference>
<feature type="compositionally biased region" description="Polar residues" evidence="4">
    <location>
        <begin position="293"/>
        <end position="308"/>
    </location>
</feature>
<dbReference type="CDD" id="cd07323">
    <property type="entry name" value="LAM"/>
    <property type="match status" value="1"/>
</dbReference>
<dbReference type="EMBL" id="CAACVS010000181">
    <property type="protein sequence ID" value="VEU38695.1"/>
    <property type="molecule type" value="Genomic_DNA"/>
</dbReference>
<feature type="compositionally biased region" description="Low complexity" evidence="4">
    <location>
        <begin position="309"/>
        <end position="324"/>
    </location>
</feature>
<reference evidence="6 7" key="1">
    <citation type="submission" date="2019-01" db="EMBL/GenBank/DDBJ databases">
        <authorList>
            <person name="Ferrante I. M."/>
        </authorList>
    </citation>
    <scope>NUCLEOTIDE SEQUENCE [LARGE SCALE GENOMIC DNA]</scope>
    <source>
        <strain evidence="6 7">B856</strain>
    </source>
</reference>
<dbReference type="InterPro" id="IPR006630">
    <property type="entry name" value="La_HTH"/>
</dbReference>
<dbReference type="SMART" id="SM00715">
    <property type="entry name" value="LA"/>
    <property type="match status" value="1"/>
</dbReference>
<keyword evidence="2 3" id="KW-0694">RNA-binding</keyword>
<dbReference type="AlphaFoldDB" id="A0A448Z9G1"/>
<dbReference type="GO" id="GO:0003723">
    <property type="term" value="F:RNA binding"/>
    <property type="evidence" value="ECO:0007669"/>
    <property type="project" value="UniProtKB-UniRule"/>
</dbReference>
<proteinExistence type="predicted"/>
<evidence type="ECO:0000256" key="3">
    <source>
        <dbReference type="PROSITE-ProRule" id="PRU00332"/>
    </source>
</evidence>
<feature type="compositionally biased region" description="Low complexity" evidence="4">
    <location>
        <begin position="446"/>
        <end position="464"/>
    </location>
</feature>
<organism evidence="6 7">
    <name type="scientific">Pseudo-nitzschia multistriata</name>
    <dbReference type="NCBI Taxonomy" id="183589"/>
    <lineage>
        <taxon>Eukaryota</taxon>
        <taxon>Sar</taxon>
        <taxon>Stramenopiles</taxon>
        <taxon>Ochrophyta</taxon>
        <taxon>Bacillariophyta</taxon>
        <taxon>Bacillariophyceae</taxon>
        <taxon>Bacillariophycidae</taxon>
        <taxon>Bacillariales</taxon>
        <taxon>Bacillariaceae</taxon>
        <taxon>Pseudo-nitzschia</taxon>
    </lineage>
</organism>
<protein>
    <recommendedName>
        <fullName evidence="5">HTH La-type RNA-binding domain-containing protein</fullName>
    </recommendedName>
</protein>
<dbReference type="Gene3D" id="1.10.10.10">
    <property type="entry name" value="Winged helix-like DNA-binding domain superfamily/Winged helix DNA-binding domain"/>
    <property type="match status" value="1"/>
</dbReference>
<feature type="compositionally biased region" description="Polar residues" evidence="4">
    <location>
        <begin position="522"/>
        <end position="531"/>
    </location>
</feature>
<feature type="compositionally biased region" description="Basic and acidic residues" evidence="4">
    <location>
        <begin position="501"/>
        <end position="520"/>
    </location>
</feature>
<dbReference type="PROSITE" id="PS50961">
    <property type="entry name" value="HTH_LA"/>
    <property type="match status" value="1"/>
</dbReference>
<gene>
    <name evidence="6" type="ORF">PSNMU_V1.4_AUG-EV-PASAV3_0055350</name>
</gene>
<evidence type="ECO:0000313" key="6">
    <source>
        <dbReference type="EMBL" id="VEU38695.1"/>
    </source>
</evidence>
<dbReference type="InterPro" id="IPR036390">
    <property type="entry name" value="WH_DNA-bd_sf"/>
</dbReference>
<evidence type="ECO:0000256" key="1">
    <source>
        <dbReference type="ARBA" id="ARBA00022553"/>
    </source>
</evidence>
<name>A0A448Z9G1_9STRA</name>
<dbReference type="PANTHER" id="PTHR22792">
    <property type="entry name" value="LUPUS LA PROTEIN-RELATED"/>
    <property type="match status" value="1"/>
</dbReference>
<feature type="domain" description="HTH La-type RNA-binding" evidence="5">
    <location>
        <begin position="45"/>
        <end position="142"/>
    </location>
</feature>
<sequence>MSSPNITTIDATTTVMATVVVPPSPIEDVTEEAATKTHEETPEEREQRILTLTMLARQLEYYFSAANLSRDTYLSTLRDLNDSYVPVSIIANFGKVQALVPYESALEAVVVAATDHSDLLEIVELDEVGKKIKSSQEEKKDESETTTIIVAVGSISQQPIPMSQIQPTEKTKQVSNEESPTGSSPSSTANSQLASTVASAGVQNTIILRDVAEDMEEKTLRDLFNFEGCPSVETVREDLHNCWFVTLDTESKDDMFNVMMKLRTTKYPSGDSVKARLKSSASANSSSTPTPNNIVFNPNISTMFSPQFSNNGNMTANSNSNGNNHSRKKRSSNNKGRSSSSAGTNTNNKPKSNQQSMSGTSKRRNGKDESSLGRPPFPGTAGVKVAGNNSKKIQSKPPSMGESNFPSLPLSTDGNSKPCQVEKVPTDHEMMRGCEKERNASGFSDSSSTATTSTASTPTEAPPSGVVSGGYAAALLKPAAPTPVSVKQKETKVVSQQQSVDKGKESSKKKDNKKSKDVKLSTKNVPSSESISVDLPAVSVQPPAWGKGRSFADIVSA</sequence>
<evidence type="ECO:0000313" key="7">
    <source>
        <dbReference type="Proteomes" id="UP000291116"/>
    </source>
</evidence>
<dbReference type="Pfam" id="PF26088">
    <property type="entry name" value="RRM_LARP4"/>
    <property type="match status" value="1"/>
</dbReference>
<feature type="compositionally biased region" description="Polar residues" evidence="4">
    <location>
        <begin position="401"/>
        <end position="418"/>
    </location>
</feature>
<feature type="compositionally biased region" description="Basic and acidic residues" evidence="4">
    <location>
        <begin position="424"/>
        <end position="439"/>
    </location>
</feature>
<dbReference type="Proteomes" id="UP000291116">
    <property type="component" value="Unassembled WGS sequence"/>
</dbReference>
<keyword evidence="7" id="KW-1185">Reference proteome</keyword>
<dbReference type="SUPFAM" id="SSF46785">
    <property type="entry name" value="Winged helix' DNA-binding domain"/>
    <property type="match status" value="1"/>
</dbReference>
<evidence type="ECO:0000259" key="5">
    <source>
        <dbReference type="PROSITE" id="PS50961"/>
    </source>
</evidence>
<feature type="region of interest" description="Disordered" evidence="4">
    <location>
        <begin position="480"/>
        <end position="557"/>
    </location>
</feature>
<keyword evidence="1" id="KW-0597">Phosphoprotein</keyword>
<feature type="compositionally biased region" description="Low complexity" evidence="4">
    <location>
        <begin position="176"/>
        <end position="191"/>
    </location>
</feature>
<accession>A0A448Z9G1</accession>
<feature type="region of interest" description="Disordered" evidence="4">
    <location>
        <begin position="278"/>
        <end position="468"/>
    </location>
</feature>
<dbReference type="OrthoDB" id="340227at2759"/>
<feature type="compositionally biased region" description="Low complexity" evidence="4">
    <location>
        <begin position="279"/>
        <end position="292"/>
    </location>
</feature>
<feature type="compositionally biased region" description="Polar residues" evidence="4">
    <location>
        <begin position="342"/>
        <end position="360"/>
    </location>
</feature>
<dbReference type="InterPro" id="IPR058699">
    <property type="entry name" value="RRM_LARP4/4B"/>
</dbReference>
<feature type="region of interest" description="Disordered" evidence="4">
    <location>
        <begin position="160"/>
        <end position="195"/>
    </location>
</feature>
<dbReference type="InterPro" id="IPR036388">
    <property type="entry name" value="WH-like_DNA-bd_sf"/>
</dbReference>
<evidence type="ECO:0000256" key="2">
    <source>
        <dbReference type="ARBA" id="ARBA00022884"/>
    </source>
</evidence>
<evidence type="ECO:0000256" key="4">
    <source>
        <dbReference type="SAM" id="MobiDB-lite"/>
    </source>
</evidence>
<dbReference type="Pfam" id="PF05383">
    <property type="entry name" value="La"/>
    <property type="match status" value="1"/>
</dbReference>